<evidence type="ECO:0000256" key="1">
    <source>
        <dbReference type="SAM" id="Phobius"/>
    </source>
</evidence>
<organism evidence="2 3">
    <name type="scientific">Gossypium aridum</name>
    <name type="common">American cotton</name>
    <name type="synonym">Erioxylum aridum</name>
    <dbReference type="NCBI Taxonomy" id="34290"/>
    <lineage>
        <taxon>Eukaryota</taxon>
        <taxon>Viridiplantae</taxon>
        <taxon>Streptophyta</taxon>
        <taxon>Embryophyta</taxon>
        <taxon>Tracheophyta</taxon>
        <taxon>Spermatophyta</taxon>
        <taxon>Magnoliopsida</taxon>
        <taxon>eudicotyledons</taxon>
        <taxon>Gunneridae</taxon>
        <taxon>Pentapetalae</taxon>
        <taxon>rosids</taxon>
        <taxon>malvids</taxon>
        <taxon>Malvales</taxon>
        <taxon>Malvaceae</taxon>
        <taxon>Malvoideae</taxon>
        <taxon>Gossypium</taxon>
    </lineage>
</organism>
<dbReference type="AlphaFoldDB" id="A0A7J8X8J9"/>
<name>A0A7J8X8J9_GOSAI</name>
<sequence length="41" mass="4675">MKQSRNGKSLKTALLKLILMLLLMSIEWVMTLSFGTMMVLC</sequence>
<gene>
    <name evidence="2" type="ORF">Goari_025258</name>
</gene>
<reference evidence="2 3" key="1">
    <citation type="journal article" date="2019" name="Genome Biol. Evol.">
        <title>Insights into the evolution of the New World diploid cottons (Gossypium, subgenus Houzingenia) based on genome sequencing.</title>
        <authorList>
            <person name="Grover C.E."/>
            <person name="Arick M.A. 2nd"/>
            <person name="Thrash A."/>
            <person name="Conover J.L."/>
            <person name="Sanders W.S."/>
            <person name="Peterson D.G."/>
            <person name="Frelichowski J.E."/>
            <person name="Scheffler J.A."/>
            <person name="Scheffler B.E."/>
            <person name="Wendel J.F."/>
        </authorList>
    </citation>
    <scope>NUCLEOTIDE SEQUENCE [LARGE SCALE GENOMIC DNA]</scope>
    <source>
        <strain evidence="2">185</strain>
        <tissue evidence="2">Leaf</tissue>
    </source>
</reference>
<keyword evidence="1" id="KW-0472">Membrane</keyword>
<proteinExistence type="predicted"/>
<comment type="caution">
    <text evidence="2">The sequence shown here is derived from an EMBL/GenBank/DDBJ whole genome shotgun (WGS) entry which is preliminary data.</text>
</comment>
<keyword evidence="3" id="KW-1185">Reference proteome</keyword>
<keyword evidence="1" id="KW-0812">Transmembrane</keyword>
<dbReference type="EMBL" id="JABFAA010000006">
    <property type="protein sequence ID" value="MBA0683617.1"/>
    <property type="molecule type" value="Genomic_DNA"/>
</dbReference>
<evidence type="ECO:0000313" key="3">
    <source>
        <dbReference type="Proteomes" id="UP000593577"/>
    </source>
</evidence>
<dbReference type="Proteomes" id="UP000593577">
    <property type="component" value="Unassembled WGS sequence"/>
</dbReference>
<protein>
    <submittedName>
        <fullName evidence="2">Uncharacterized protein</fullName>
    </submittedName>
</protein>
<feature type="transmembrane region" description="Helical" evidence="1">
    <location>
        <begin position="12"/>
        <end position="30"/>
    </location>
</feature>
<evidence type="ECO:0000313" key="2">
    <source>
        <dbReference type="EMBL" id="MBA0683617.1"/>
    </source>
</evidence>
<keyword evidence="1" id="KW-1133">Transmembrane helix</keyword>
<accession>A0A7J8X8J9</accession>